<protein>
    <submittedName>
        <fullName evidence="1">Uncharacterized protein</fullName>
    </submittedName>
</protein>
<dbReference type="EMBL" id="CM042058">
    <property type="protein sequence ID" value="KAI3684359.1"/>
    <property type="molecule type" value="Genomic_DNA"/>
</dbReference>
<name>A0ACB8YF32_ARCLA</name>
<evidence type="ECO:0000313" key="1">
    <source>
        <dbReference type="EMBL" id="KAI3684359.1"/>
    </source>
</evidence>
<comment type="caution">
    <text evidence="1">The sequence shown here is derived from an EMBL/GenBank/DDBJ whole genome shotgun (WGS) entry which is preliminary data.</text>
</comment>
<proteinExistence type="predicted"/>
<organism evidence="1 2">
    <name type="scientific">Arctium lappa</name>
    <name type="common">Greater burdock</name>
    <name type="synonym">Lappa major</name>
    <dbReference type="NCBI Taxonomy" id="4217"/>
    <lineage>
        <taxon>Eukaryota</taxon>
        <taxon>Viridiplantae</taxon>
        <taxon>Streptophyta</taxon>
        <taxon>Embryophyta</taxon>
        <taxon>Tracheophyta</taxon>
        <taxon>Spermatophyta</taxon>
        <taxon>Magnoliopsida</taxon>
        <taxon>eudicotyledons</taxon>
        <taxon>Gunneridae</taxon>
        <taxon>Pentapetalae</taxon>
        <taxon>asterids</taxon>
        <taxon>campanulids</taxon>
        <taxon>Asterales</taxon>
        <taxon>Asteraceae</taxon>
        <taxon>Carduoideae</taxon>
        <taxon>Cardueae</taxon>
        <taxon>Arctiinae</taxon>
        <taxon>Arctium</taxon>
    </lineage>
</organism>
<gene>
    <name evidence="1" type="ORF">L6452_33582</name>
</gene>
<keyword evidence="2" id="KW-1185">Reference proteome</keyword>
<reference evidence="1 2" key="2">
    <citation type="journal article" date="2022" name="Mol. Ecol. Resour.">
        <title>The genomes of chicory, endive, great burdock and yacon provide insights into Asteraceae paleo-polyploidization history and plant inulin production.</title>
        <authorList>
            <person name="Fan W."/>
            <person name="Wang S."/>
            <person name="Wang H."/>
            <person name="Wang A."/>
            <person name="Jiang F."/>
            <person name="Liu H."/>
            <person name="Zhao H."/>
            <person name="Xu D."/>
            <person name="Zhang Y."/>
        </authorList>
    </citation>
    <scope>NUCLEOTIDE SEQUENCE [LARGE SCALE GENOMIC DNA]</scope>
    <source>
        <strain evidence="2">cv. Niubang</strain>
    </source>
</reference>
<evidence type="ECO:0000313" key="2">
    <source>
        <dbReference type="Proteomes" id="UP001055879"/>
    </source>
</evidence>
<accession>A0ACB8YF32</accession>
<reference evidence="2" key="1">
    <citation type="journal article" date="2022" name="Mol. Ecol. Resour.">
        <title>The genomes of chicory, endive, great burdock and yacon provide insights into Asteraceae palaeo-polyploidization history and plant inulin production.</title>
        <authorList>
            <person name="Fan W."/>
            <person name="Wang S."/>
            <person name="Wang H."/>
            <person name="Wang A."/>
            <person name="Jiang F."/>
            <person name="Liu H."/>
            <person name="Zhao H."/>
            <person name="Xu D."/>
            <person name="Zhang Y."/>
        </authorList>
    </citation>
    <scope>NUCLEOTIDE SEQUENCE [LARGE SCALE GENOMIC DNA]</scope>
    <source>
        <strain evidence="2">cv. Niubang</strain>
    </source>
</reference>
<dbReference type="Proteomes" id="UP001055879">
    <property type="component" value="Linkage Group LG12"/>
</dbReference>
<sequence length="873" mass="97833">MEGIRIISRFYILPYFPRQFLPPIASSSSSCISVVAAGRCCFYPPPSAIRRGSLLHLNLLRLIASPYPEFFTFDLLATSDPFISLTTGYGVSREKHFRSEMPSIAGSRSSPMSIAGSDVSSPQKRRLRSNSALLDDLVYSTPSKPCSPLKSKSPRRCIADSPNRSQANGNQTVASDNLTKMVKSPKKRLLDSFLDKPIWNPTDSEQLSAVKEALHVSTAPSMIVCREDEQKRIVEFCKQCLEQEKAGSLYICGCPGTGKSLSMENMKGSLALWAKETGGQLPEILAINCTSLSSTSEIFNKILGKSQQQKKLNGRSTPLRQLQQLCSQKQHSPGMKMTLVIADELDYLITKDRVVLHDLFMLTTLPFSKVILIGIANAIDLADRFLPKPQSLNCKPMVVSFRAYSMEQIIIILKQRLMALPYTVFQPQALDLCARKVAAASGDMRKALGICRGAIEMLETELRESACTSNLSSMVRVDHMAIALSRAYKPPIVDTIQSLPQHQQIILCSAVKLFRRGKKDTTIGELNKSYIDVCKSTLIPPVGIMELSCMCRVLGDQGILKLGQSRDDKLRRVTLQVDEADIIFALQGIRFFRNCLQNNNLVHTSLNLNSFSQYLPKQELQTSFNGFKFDIIIPPATEHDEEAGDLAEELNRVNMENKKLTQMIKLMYNKYNLLQTRLSDYMINNPAQSATTTATARKRKPETPISGNSESNSSDETNNSKKPTKNHEHIRPKISRVLVRTESSNTGLVVKDGYQWRKYGQKVTRDNPFPRAYFRCSYAPTCPVKKKVQKTAEDQTIVVATYEGEHNHPHPSRHELTSLGLNQIETTSKPWSSVPTITLDLTNPLKFDGDDKGSRRMEWPESRQFLVGQWHLH</sequence>